<dbReference type="GO" id="GO:0005737">
    <property type="term" value="C:cytoplasm"/>
    <property type="evidence" value="ECO:0007669"/>
    <property type="project" value="TreeGrafter"/>
</dbReference>
<accession>A0A914C6H2</accession>
<dbReference type="WBParaSite" id="ACRNAN_Path_412.g1575.t2">
    <property type="protein sequence ID" value="ACRNAN_Path_412.g1575.t2"/>
    <property type="gene ID" value="ACRNAN_Path_412.g1575"/>
</dbReference>
<dbReference type="PANTHER" id="PTHR23509">
    <property type="entry name" value="PA-PL1 PHOSPHOLIPASE FAMILY"/>
    <property type="match status" value="1"/>
</dbReference>
<dbReference type="Proteomes" id="UP000887540">
    <property type="component" value="Unplaced"/>
</dbReference>
<dbReference type="PANTHER" id="PTHR23509:SF10">
    <property type="entry name" value="LD21067P"/>
    <property type="match status" value="1"/>
</dbReference>
<organism evidence="1 2">
    <name type="scientific">Acrobeloides nanus</name>
    <dbReference type="NCBI Taxonomy" id="290746"/>
    <lineage>
        <taxon>Eukaryota</taxon>
        <taxon>Metazoa</taxon>
        <taxon>Ecdysozoa</taxon>
        <taxon>Nematoda</taxon>
        <taxon>Chromadorea</taxon>
        <taxon>Rhabditida</taxon>
        <taxon>Tylenchina</taxon>
        <taxon>Cephalobomorpha</taxon>
        <taxon>Cephaloboidea</taxon>
        <taxon>Cephalobidae</taxon>
        <taxon>Acrobeloides</taxon>
    </lineage>
</organism>
<evidence type="ECO:0000313" key="2">
    <source>
        <dbReference type="WBParaSite" id="ACRNAN_Path_412.g1575.t2"/>
    </source>
</evidence>
<dbReference type="GO" id="GO:0004620">
    <property type="term" value="F:phospholipase activity"/>
    <property type="evidence" value="ECO:0007669"/>
    <property type="project" value="TreeGrafter"/>
</dbReference>
<proteinExistence type="predicted"/>
<dbReference type="AlphaFoldDB" id="A0A914C6H2"/>
<keyword evidence="1" id="KW-1185">Reference proteome</keyword>
<sequence>MVNLSKENCNCSQRDISLQAYSFSVNWPVNNDHDKCSVPGSSSWYRIHRGYKERALFCDGKPEITKLIFAIHGIGQKDKPYGIVEHSLSLHNMLRNIISKDPNNKESVTVIPIEWRSKLKTDDNLQKDITLPAATSNLINSIITMFIGDGLDIKDKYVFDVLRFLMKHHEVESYKCENFIHGWFIIGHVSNPLKVKVVPKAIGSR</sequence>
<reference evidence="2" key="1">
    <citation type="submission" date="2022-11" db="UniProtKB">
        <authorList>
            <consortium name="WormBaseParasite"/>
        </authorList>
    </citation>
    <scope>IDENTIFICATION</scope>
</reference>
<name>A0A914C6H2_9BILA</name>
<protein>
    <submittedName>
        <fullName evidence="2">DDHD domain-containing protein</fullName>
    </submittedName>
</protein>
<evidence type="ECO:0000313" key="1">
    <source>
        <dbReference type="Proteomes" id="UP000887540"/>
    </source>
</evidence>
<dbReference type="InterPro" id="IPR058055">
    <property type="entry name" value="PA-PLA1"/>
</dbReference>